<gene>
    <name evidence="2" type="ORF">BBK82_35100</name>
</gene>
<accession>A0A1B2HS02</accession>
<proteinExistence type="predicted"/>
<dbReference type="InterPro" id="IPR032710">
    <property type="entry name" value="NTF2-like_dom_sf"/>
</dbReference>
<dbReference type="RefSeq" id="WP_065918807.1">
    <property type="nucleotide sequence ID" value="NZ_CP016793.1"/>
</dbReference>
<evidence type="ECO:0000313" key="3">
    <source>
        <dbReference type="Proteomes" id="UP000093053"/>
    </source>
</evidence>
<dbReference type="Proteomes" id="UP000093053">
    <property type="component" value="Chromosome"/>
</dbReference>
<dbReference type="Pfam" id="PF12680">
    <property type="entry name" value="SnoaL_2"/>
    <property type="match status" value="1"/>
</dbReference>
<feature type="domain" description="SnoaL-like" evidence="1">
    <location>
        <begin position="10"/>
        <end position="118"/>
    </location>
</feature>
<organism evidence="2 3">
    <name type="scientific">Lentzea guizhouensis</name>
    <dbReference type="NCBI Taxonomy" id="1586287"/>
    <lineage>
        <taxon>Bacteria</taxon>
        <taxon>Bacillati</taxon>
        <taxon>Actinomycetota</taxon>
        <taxon>Actinomycetes</taxon>
        <taxon>Pseudonocardiales</taxon>
        <taxon>Pseudonocardiaceae</taxon>
        <taxon>Lentzea</taxon>
    </lineage>
</organism>
<protein>
    <recommendedName>
        <fullName evidence="1">SnoaL-like domain-containing protein</fullName>
    </recommendedName>
</protein>
<dbReference type="AlphaFoldDB" id="A0A1B2HS02"/>
<dbReference type="SUPFAM" id="SSF54427">
    <property type="entry name" value="NTF2-like"/>
    <property type="match status" value="1"/>
</dbReference>
<evidence type="ECO:0000259" key="1">
    <source>
        <dbReference type="Pfam" id="PF12680"/>
    </source>
</evidence>
<dbReference type="InterPro" id="IPR037401">
    <property type="entry name" value="SnoaL-like"/>
</dbReference>
<dbReference type="KEGG" id="led:BBK82_35100"/>
<name>A0A1B2HS02_9PSEU</name>
<sequence>MPSSPEETFRRLVDLLLAKDMNAVADLWAEDGVAEFPFAAGTSPRQLAGREEIRGYLTGYPERMDVREIPAVTVHHTEVPDTVVVEYSANGHTVRTGKPYQLDYVVVITVKDGLITRYRDHWNPLATAAAAGTLSELLDSLRPGAVR</sequence>
<dbReference type="EMBL" id="CP016793">
    <property type="protein sequence ID" value="ANZ40468.1"/>
    <property type="molecule type" value="Genomic_DNA"/>
</dbReference>
<evidence type="ECO:0000313" key="2">
    <source>
        <dbReference type="EMBL" id="ANZ40468.1"/>
    </source>
</evidence>
<dbReference type="CDD" id="cd00531">
    <property type="entry name" value="NTF2_like"/>
    <property type="match status" value="1"/>
</dbReference>
<reference evidence="2 3" key="1">
    <citation type="submission" date="2016-07" db="EMBL/GenBank/DDBJ databases">
        <title>Complete genome sequence of the Lentzea guizhouensis DHS C013.</title>
        <authorList>
            <person name="Cao C."/>
        </authorList>
    </citation>
    <scope>NUCLEOTIDE SEQUENCE [LARGE SCALE GENOMIC DNA]</scope>
    <source>
        <strain evidence="2 3">DHS C013</strain>
    </source>
</reference>
<dbReference type="STRING" id="1586287.BBK82_35100"/>
<dbReference type="Gene3D" id="3.10.450.50">
    <property type="match status" value="1"/>
</dbReference>
<keyword evidence="3" id="KW-1185">Reference proteome</keyword>